<comment type="caution">
    <text evidence="6">The sequence shown here is derived from an EMBL/GenBank/DDBJ whole genome shotgun (WGS) entry which is preliminary data.</text>
</comment>
<evidence type="ECO:0000313" key="6">
    <source>
        <dbReference type="EMBL" id="KAK7016758.1"/>
    </source>
</evidence>
<evidence type="ECO:0000313" key="7">
    <source>
        <dbReference type="Proteomes" id="UP001383192"/>
    </source>
</evidence>
<dbReference type="Gene3D" id="6.10.140.2220">
    <property type="match status" value="1"/>
</dbReference>
<dbReference type="AlphaFoldDB" id="A0AAW0AU22"/>
<keyword evidence="1" id="KW-0479">Metal-binding</keyword>
<dbReference type="Pfam" id="PF01753">
    <property type="entry name" value="zf-MYND"/>
    <property type="match status" value="1"/>
</dbReference>
<accession>A0AAW0AU22</accession>
<name>A0AAW0AU22_9AGAR</name>
<dbReference type="EMBL" id="JAYKXP010000278">
    <property type="protein sequence ID" value="KAK7016758.1"/>
    <property type="molecule type" value="Genomic_DNA"/>
</dbReference>
<keyword evidence="7" id="KW-1185">Reference proteome</keyword>
<evidence type="ECO:0000256" key="4">
    <source>
        <dbReference type="PROSITE-ProRule" id="PRU00134"/>
    </source>
</evidence>
<dbReference type="PROSITE" id="PS50865">
    <property type="entry name" value="ZF_MYND_2"/>
    <property type="match status" value="1"/>
</dbReference>
<protein>
    <recommendedName>
        <fullName evidence="5">MYND-type domain-containing protein</fullName>
    </recommendedName>
</protein>
<dbReference type="InterPro" id="IPR002893">
    <property type="entry name" value="Znf_MYND"/>
</dbReference>
<evidence type="ECO:0000256" key="2">
    <source>
        <dbReference type="ARBA" id="ARBA00022771"/>
    </source>
</evidence>
<proteinExistence type="predicted"/>
<reference evidence="6 7" key="1">
    <citation type="submission" date="2024-01" db="EMBL/GenBank/DDBJ databases">
        <title>A draft genome for a cacao thread blight-causing isolate of Paramarasmius palmivorus.</title>
        <authorList>
            <person name="Baruah I.K."/>
            <person name="Bukari Y."/>
            <person name="Amoako-Attah I."/>
            <person name="Meinhardt L.W."/>
            <person name="Bailey B.A."/>
            <person name="Cohen S.P."/>
        </authorList>
    </citation>
    <scope>NUCLEOTIDE SEQUENCE [LARGE SCALE GENOMIC DNA]</scope>
    <source>
        <strain evidence="6 7">GH-12</strain>
    </source>
</reference>
<evidence type="ECO:0000256" key="1">
    <source>
        <dbReference type="ARBA" id="ARBA00022723"/>
    </source>
</evidence>
<keyword evidence="3" id="KW-0862">Zinc</keyword>
<feature type="domain" description="MYND-type" evidence="5">
    <location>
        <begin position="443"/>
        <end position="490"/>
    </location>
</feature>
<gene>
    <name evidence="6" type="ORF">VNI00_018836</name>
</gene>
<dbReference type="Proteomes" id="UP001383192">
    <property type="component" value="Unassembled WGS sequence"/>
</dbReference>
<dbReference type="GO" id="GO:0008270">
    <property type="term" value="F:zinc ion binding"/>
    <property type="evidence" value="ECO:0007669"/>
    <property type="project" value="UniProtKB-KW"/>
</dbReference>
<evidence type="ECO:0000259" key="5">
    <source>
        <dbReference type="PROSITE" id="PS50865"/>
    </source>
</evidence>
<dbReference type="SUPFAM" id="SSF144232">
    <property type="entry name" value="HIT/MYND zinc finger-like"/>
    <property type="match status" value="1"/>
</dbReference>
<sequence length="821" mass="93041">MPITLAPPDYYNEPPVCISNMPAHRIHQVDIFLEFSFMKNPSPHASIRKILRVGRPPPSRPNPSHPSDDAKIVLVALASLGCAAHHPTNVRTRRDAIGLIQKHWSRSIGPWVDFLLENYAFVDEEITTYEGVDFRDNVLNILGLLLSYPDISGTHSLQHMAPDLFQQAIRAWISVMEERHISWSKWTFMLNAVYFRLDKHGENFNPFIEIILDTIPNAVDTLAKIGFRFITLVTQHAHRIGGRELPQVHGTLTVLGQFFQYSAVTMLPFLRLGGIPALTKMLAAVISKPKTIQACQKYDERLLDVVRSGEICSVILANALQGPRWASQALEGGIVGVIFQYEQLFGRIKVPGGQSHLRSIVRSMGAIMEQILVYAVYPSVVTRFIAMTKKLIGSDLEHRVVSREPKWELLEIWHMLKASMIDSHHLLGMLRRKQGLLCAYKQCPLQGKPDLPKPENDRPRYLRCSICQDPAYCSQTCAKKDWALEHRENCKYLAEYLKGHKVFYCLTLKLPLDSPRMLSHRVVVINFGNRQPSVPIPPTFSQQRCAVKRLKEIVLDTTRWRWHKDKLVDLCDAVRVAHTEEMVVVGFFPSTIGGAQTTTPLLPPATTVMPFSTDTSWPDGLLTIFDVCRQELQLLENRYCGPYNKLLTYCFGPDSFDFFVAPQTLSMEFFPRDAIDSTVFLVVFDAHHRPVLIAEIKDDGWINKADLRFKADNQMRQRYDSMLGDCPLPRLWGLSLLGTSLRVYCGDVVTGNIDPVFKERPTRDRVLPSDFLKGAWNIDILSQEGFAKMKEIVEDIIAGSVAQKVPDSASILQKSILITHS</sequence>
<keyword evidence="2 4" id="KW-0863">Zinc-finger</keyword>
<evidence type="ECO:0000256" key="3">
    <source>
        <dbReference type="ARBA" id="ARBA00022833"/>
    </source>
</evidence>
<organism evidence="6 7">
    <name type="scientific">Paramarasmius palmivorus</name>
    <dbReference type="NCBI Taxonomy" id="297713"/>
    <lineage>
        <taxon>Eukaryota</taxon>
        <taxon>Fungi</taxon>
        <taxon>Dikarya</taxon>
        <taxon>Basidiomycota</taxon>
        <taxon>Agaricomycotina</taxon>
        <taxon>Agaricomycetes</taxon>
        <taxon>Agaricomycetidae</taxon>
        <taxon>Agaricales</taxon>
        <taxon>Marasmiineae</taxon>
        <taxon>Marasmiaceae</taxon>
        <taxon>Paramarasmius</taxon>
    </lineage>
</organism>